<evidence type="ECO:0000313" key="3">
    <source>
        <dbReference type="Proteomes" id="UP001147782"/>
    </source>
</evidence>
<dbReference type="PANTHER" id="PTHR35205">
    <property type="entry name" value="NB-ARC AND TPR DOMAIN PROTEIN"/>
    <property type="match status" value="1"/>
</dbReference>
<keyword evidence="3" id="KW-1185">Reference proteome</keyword>
<dbReference type="Pfam" id="PF00931">
    <property type="entry name" value="NB-ARC"/>
    <property type="match status" value="1"/>
</dbReference>
<name>A0A9W9V0Q4_9EURO</name>
<reference evidence="2" key="2">
    <citation type="journal article" date="2023" name="IMA Fungus">
        <title>Comparative genomic study of the Penicillium genus elucidates a diverse pangenome and 15 lateral gene transfer events.</title>
        <authorList>
            <person name="Petersen C."/>
            <person name="Sorensen T."/>
            <person name="Nielsen M.R."/>
            <person name="Sondergaard T.E."/>
            <person name="Sorensen J.L."/>
            <person name="Fitzpatrick D.A."/>
            <person name="Frisvad J.C."/>
            <person name="Nielsen K.L."/>
        </authorList>
    </citation>
    <scope>NUCLEOTIDE SEQUENCE</scope>
    <source>
        <strain evidence="2">IBT 29864</strain>
    </source>
</reference>
<dbReference type="InterPro" id="IPR003593">
    <property type="entry name" value="AAA+_ATPase"/>
</dbReference>
<dbReference type="AlphaFoldDB" id="A0A9W9V0Q4"/>
<dbReference type="InterPro" id="IPR002182">
    <property type="entry name" value="NB-ARC"/>
</dbReference>
<gene>
    <name evidence="2" type="ORF">N7496_010281</name>
</gene>
<dbReference type="PRINTS" id="PR00364">
    <property type="entry name" value="DISEASERSIST"/>
</dbReference>
<dbReference type="SUPFAM" id="SSF52540">
    <property type="entry name" value="P-loop containing nucleoside triphosphate hydrolases"/>
    <property type="match status" value="1"/>
</dbReference>
<feature type="domain" description="AAA+ ATPase" evidence="1">
    <location>
        <begin position="151"/>
        <end position="281"/>
    </location>
</feature>
<comment type="caution">
    <text evidence="2">The sequence shown here is derived from an EMBL/GenBank/DDBJ whole genome shotgun (WGS) entry which is preliminary data.</text>
</comment>
<dbReference type="RefSeq" id="XP_056552194.1">
    <property type="nucleotide sequence ID" value="XM_056703194.1"/>
</dbReference>
<dbReference type="SMART" id="SM00382">
    <property type="entry name" value="AAA"/>
    <property type="match status" value="1"/>
</dbReference>
<sequence length="434" mass="48969">MLEELGRALPRFRRYEQELPATTELKDALLATYTEIIVFCAHSITFFRNNPNLAPNRNAWLHFSSDFPKVISNIRRYSRAVDETADMIRLTREAHTADTIEAIEGLKGSQSQTMNLPCHMIPYGLNLRFFGRSPEKEALKRALQPEMDSEHLKVVAIYGTGGVGKTQLALHYANTSLKLYDVVLWIPAETQIKLTQALAKFALKLGISKSEATEDDYQSIQKVRDWLNVSEKAFLLIFDNVEDHDILEQIWPANTKGSVIITCRSKSLAVKRTTEVIDLGCFTAETGLDVLFSLTGRPPLSDDDSAAAKKLCDLLGCFPLAMAQVSEFISDRGYSYLEFLPVYTKSAEKIFTRSAAPMQYEHTLNTVWNISIQKLSSESRVLLDVLAFFDPDIIPEWILSNEKAGITEPKLLFLMDDFEYGLLPTLECFSLTLD</sequence>
<reference evidence="2" key="1">
    <citation type="submission" date="2022-11" db="EMBL/GenBank/DDBJ databases">
        <authorList>
            <person name="Petersen C."/>
        </authorList>
    </citation>
    <scope>NUCLEOTIDE SEQUENCE</scope>
    <source>
        <strain evidence="2">IBT 29864</strain>
    </source>
</reference>
<accession>A0A9W9V0Q4</accession>
<dbReference type="Gene3D" id="3.40.50.300">
    <property type="entry name" value="P-loop containing nucleotide triphosphate hydrolases"/>
    <property type="match status" value="1"/>
</dbReference>
<dbReference type="InterPro" id="IPR027417">
    <property type="entry name" value="P-loop_NTPase"/>
</dbReference>
<dbReference type="GeneID" id="81442373"/>
<evidence type="ECO:0000313" key="2">
    <source>
        <dbReference type="EMBL" id="KAJ5364568.1"/>
    </source>
</evidence>
<dbReference type="Pfam" id="PF25000">
    <property type="entry name" value="DUF7779"/>
    <property type="match status" value="1"/>
</dbReference>
<dbReference type="InterPro" id="IPR056681">
    <property type="entry name" value="DUF7779"/>
</dbReference>
<evidence type="ECO:0000259" key="1">
    <source>
        <dbReference type="SMART" id="SM00382"/>
    </source>
</evidence>
<dbReference type="Proteomes" id="UP001147782">
    <property type="component" value="Unassembled WGS sequence"/>
</dbReference>
<dbReference type="GO" id="GO:0043531">
    <property type="term" value="F:ADP binding"/>
    <property type="evidence" value="ECO:0007669"/>
    <property type="project" value="InterPro"/>
</dbReference>
<proteinExistence type="predicted"/>
<dbReference type="PANTHER" id="PTHR35205:SF1">
    <property type="entry name" value="ZU5 DOMAIN-CONTAINING PROTEIN"/>
    <property type="match status" value="1"/>
</dbReference>
<organism evidence="2 3">
    <name type="scientific">Penicillium cataractarum</name>
    <dbReference type="NCBI Taxonomy" id="2100454"/>
    <lineage>
        <taxon>Eukaryota</taxon>
        <taxon>Fungi</taxon>
        <taxon>Dikarya</taxon>
        <taxon>Ascomycota</taxon>
        <taxon>Pezizomycotina</taxon>
        <taxon>Eurotiomycetes</taxon>
        <taxon>Eurotiomycetidae</taxon>
        <taxon>Eurotiales</taxon>
        <taxon>Aspergillaceae</taxon>
        <taxon>Penicillium</taxon>
    </lineage>
</organism>
<dbReference type="EMBL" id="JAPZBS010000008">
    <property type="protein sequence ID" value="KAJ5364568.1"/>
    <property type="molecule type" value="Genomic_DNA"/>
</dbReference>
<dbReference type="OrthoDB" id="4360351at2759"/>
<protein>
    <submittedName>
        <fullName evidence="2">Tetratricopeptide-like helical</fullName>
    </submittedName>
</protein>